<evidence type="ECO:0000313" key="1">
    <source>
        <dbReference type="EMBL" id="VDP82344.1"/>
    </source>
</evidence>
<accession>A0A183ALT3</accession>
<organism evidence="3">
    <name type="scientific">Echinostoma caproni</name>
    <dbReference type="NCBI Taxonomy" id="27848"/>
    <lineage>
        <taxon>Eukaryota</taxon>
        <taxon>Metazoa</taxon>
        <taxon>Spiralia</taxon>
        <taxon>Lophotrochozoa</taxon>
        <taxon>Platyhelminthes</taxon>
        <taxon>Trematoda</taxon>
        <taxon>Digenea</taxon>
        <taxon>Plagiorchiida</taxon>
        <taxon>Echinostomata</taxon>
        <taxon>Echinostomatoidea</taxon>
        <taxon>Echinostomatidae</taxon>
        <taxon>Echinostoma</taxon>
    </lineage>
</organism>
<evidence type="ECO:0000313" key="2">
    <source>
        <dbReference type="Proteomes" id="UP000272942"/>
    </source>
</evidence>
<dbReference type="WBParaSite" id="ECPE_0000793901-mRNA-1">
    <property type="protein sequence ID" value="ECPE_0000793901-mRNA-1"/>
    <property type="gene ID" value="ECPE_0000793901"/>
</dbReference>
<dbReference type="EMBL" id="UZAN01045272">
    <property type="protein sequence ID" value="VDP82344.1"/>
    <property type="molecule type" value="Genomic_DNA"/>
</dbReference>
<gene>
    <name evidence="1" type="ORF">ECPE_LOCUS7918</name>
</gene>
<evidence type="ECO:0000313" key="3">
    <source>
        <dbReference type="WBParaSite" id="ECPE_0000793901-mRNA-1"/>
    </source>
</evidence>
<reference evidence="3" key="1">
    <citation type="submission" date="2016-06" db="UniProtKB">
        <authorList>
            <consortium name="WormBaseParasite"/>
        </authorList>
    </citation>
    <scope>IDENTIFICATION</scope>
</reference>
<name>A0A183ALT3_9TREM</name>
<proteinExistence type="predicted"/>
<protein>
    <submittedName>
        <fullName evidence="3">STAS domain-containing protein</fullName>
    </submittedName>
</protein>
<keyword evidence="2" id="KW-1185">Reference proteome</keyword>
<sequence length="109" mass="12142">MAFILSSLPTATLTQLSLPLRPLSNTEQGDVQLRICDGIRRLGQCTRLIDLDLGSQVTNNRYFEALVDALHQLPGLNRLSVTDLPPNTQQILLDACPANCKIRVHRHRS</sequence>
<dbReference type="Proteomes" id="UP000272942">
    <property type="component" value="Unassembled WGS sequence"/>
</dbReference>
<dbReference type="AlphaFoldDB" id="A0A183ALT3"/>
<reference evidence="1 2" key="2">
    <citation type="submission" date="2018-11" db="EMBL/GenBank/DDBJ databases">
        <authorList>
            <consortium name="Pathogen Informatics"/>
        </authorList>
    </citation>
    <scope>NUCLEOTIDE SEQUENCE [LARGE SCALE GENOMIC DNA]</scope>
    <source>
        <strain evidence="1 2">Egypt</strain>
    </source>
</reference>